<dbReference type="InterPro" id="IPR001623">
    <property type="entry name" value="DnaJ_domain"/>
</dbReference>
<feature type="region of interest" description="Disordered" evidence="1">
    <location>
        <begin position="273"/>
        <end position="325"/>
    </location>
</feature>
<dbReference type="Gene3D" id="1.10.287.110">
    <property type="entry name" value="DnaJ domain"/>
    <property type="match status" value="1"/>
</dbReference>
<dbReference type="PROSITE" id="PS50076">
    <property type="entry name" value="DNAJ_2"/>
    <property type="match status" value="1"/>
</dbReference>
<evidence type="ECO:0000313" key="5">
    <source>
        <dbReference type="Proteomes" id="UP000077266"/>
    </source>
</evidence>
<gene>
    <name evidence="3" type="ORF">EXIGLDRAFT_646285</name>
    <name evidence="4" type="ORF">EXIGLDRAFT_739970</name>
</gene>
<feature type="compositionally biased region" description="Basic and acidic residues" evidence="1">
    <location>
        <begin position="305"/>
        <end position="318"/>
    </location>
</feature>
<dbReference type="GO" id="GO:0005634">
    <property type="term" value="C:nucleus"/>
    <property type="evidence" value="ECO:0007669"/>
    <property type="project" value="TreeGrafter"/>
</dbReference>
<dbReference type="EMBL" id="KV425979">
    <property type="protein sequence ID" value="KZV94026.1"/>
    <property type="molecule type" value="Genomic_DNA"/>
</dbReference>
<dbReference type="SMART" id="SM00271">
    <property type="entry name" value="DnaJ"/>
    <property type="match status" value="1"/>
</dbReference>
<reference evidence="3 5" key="1">
    <citation type="journal article" date="2016" name="Mol. Biol. Evol.">
        <title>Comparative Genomics of Early-Diverging Mushroom-Forming Fungi Provides Insights into the Origins of Lignocellulose Decay Capabilities.</title>
        <authorList>
            <person name="Nagy L.G."/>
            <person name="Riley R."/>
            <person name="Tritt A."/>
            <person name="Adam C."/>
            <person name="Daum C."/>
            <person name="Floudas D."/>
            <person name="Sun H."/>
            <person name="Yadav J.S."/>
            <person name="Pangilinan J."/>
            <person name="Larsson K.H."/>
            <person name="Matsuura K."/>
            <person name="Barry K."/>
            <person name="Labutti K."/>
            <person name="Kuo R."/>
            <person name="Ohm R.A."/>
            <person name="Bhattacharya S.S."/>
            <person name="Shirouzu T."/>
            <person name="Yoshinaga Y."/>
            <person name="Martin F.M."/>
            <person name="Grigoriev I.V."/>
            <person name="Hibbett D.S."/>
        </authorList>
    </citation>
    <scope>NUCLEOTIDE SEQUENCE [LARGE SCALE GENOMIC DNA]</scope>
    <source>
        <strain evidence="3 5">HHB12029</strain>
    </source>
</reference>
<organism evidence="3 5">
    <name type="scientific">Exidia glandulosa HHB12029</name>
    <dbReference type="NCBI Taxonomy" id="1314781"/>
    <lineage>
        <taxon>Eukaryota</taxon>
        <taxon>Fungi</taxon>
        <taxon>Dikarya</taxon>
        <taxon>Basidiomycota</taxon>
        <taxon>Agaricomycotina</taxon>
        <taxon>Agaricomycetes</taxon>
        <taxon>Auriculariales</taxon>
        <taxon>Exidiaceae</taxon>
        <taxon>Exidia</taxon>
    </lineage>
</organism>
<dbReference type="InterPro" id="IPR036869">
    <property type="entry name" value="J_dom_sf"/>
</dbReference>
<dbReference type="InterPro" id="IPR052594">
    <property type="entry name" value="J_domain-containing_protein"/>
</dbReference>
<dbReference type="CDD" id="cd06257">
    <property type="entry name" value="DnaJ"/>
    <property type="match status" value="1"/>
</dbReference>
<dbReference type="FunCoup" id="A0A166AMC3">
    <property type="interactions" value="818"/>
</dbReference>
<dbReference type="GO" id="GO:0005737">
    <property type="term" value="C:cytoplasm"/>
    <property type="evidence" value="ECO:0007669"/>
    <property type="project" value="TreeGrafter"/>
</dbReference>
<dbReference type="GO" id="GO:0031072">
    <property type="term" value="F:heat shock protein binding"/>
    <property type="evidence" value="ECO:0007669"/>
    <property type="project" value="TreeGrafter"/>
</dbReference>
<dbReference type="PANTHER" id="PTHR44144:SF1">
    <property type="entry name" value="DNAJ HOMOLOG SUBFAMILY C MEMBER 9"/>
    <property type="match status" value="1"/>
</dbReference>
<evidence type="ECO:0000259" key="2">
    <source>
        <dbReference type="PROSITE" id="PS50076"/>
    </source>
</evidence>
<dbReference type="InterPro" id="IPR018253">
    <property type="entry name" value="DnaJ_domain_CS"/>
</dbReference>
<keyword evidence="5" id="KW-1185">Reference proteome</keyword>
<dbReference type="AlphaFoldDB" id="A0A166AMC3"/>
<dbReference type="EMBL" id="KV425991">
    <property type="protein sequence ID" value="KZV93389.1"/>
    <property type="molecule type" value="Genomic_DNA"/>
</dbReference>
<dbReference type="PROSITE" id="PS00636">
    <property type="entry name" value="DNAJ_1"/>
    <property type="match status" value="1"/>
</dbReference>
<dbReference type="Pfam" id="PF00226">
    <property type="entry name" value="DnaJ"/>
    <property type="match status" value="1"/>
</dbReference>
<evidence type="ECO:0000313" key="3">
    <source>
        <dbReference type="EMBL" id="KZV93389.1"/>
    </source>
</evidence>
<sequence>MDDADPISQFFPGEEDVDLYAVLALTNAATGDDIRKAYRKLALVHHPDKHAKASEERQAEASRKFQQIGFAYAVLSDDKRRKRYDATGRTDDAVELAAGEDGWEAYFSELFDSVTRSKLDEMKKEYQGSEEERADLLAAYNDCEGDIEEIMTYIPHSTYEDEDRLVAVLRDMINDGSAPLQPKWKASTGDKKAKARRRKDGEKEAKEAEALAKEIGVWDEFYGSGKTGKRKAKGKKDAADAGDDGDVSALQALIQQRQKQRMGALVDSLAAKYGAMDDEPPTPKGKKAGAKRKRAAEPELDDAEFERLQGELFGDKKTAKSRSRR</sequence>
<dbReference type="Proteomes" id="UP000077266">
    <property type="component" value="Unassembled WGS sequence"/>
</dbReference>
<feature type="region of interest" description="Disordered" evidence="1">
    <location>
        <begin position="178"/>
        <end position="205"/>
    </location>
</feature>
<dbReference type="PRINTS" id="PR00625">
    <property type="entry name" value="JDOMAIN"/>
</dbReference>
<protein>
    <submittedName>
        <fullName evidence="3">DnaJ-domain-containing protein</fullName>
    </submittedName>
</protein>
<dbReference type="OrthoDB" id="110024at2759"/>
<proteinExistence type="predicted"/>
<feature type="compositionally biased region" description="Basic residues" evidence="1">
    <location>
        <begin position="284"/>
        <end position="294"/>
    </location>
</feature>
<dbReference type="PANTHER" id="PTHR44144">
    <property type="entry name" value="DNAJ HOMOLOG SUBFAMILY C MEMBER 9"/>
    <property type="match status" value="1"/>
</dbReference>
<accession>A0A166AMC3</accession>
<dbReference type="STRING" id="1314781.A0A166AMC3"/>
<evidence type="ECO:0000313" key="4">
    <source>
        <dbReference type="EMBL" id="KZV94026.1"/>
    </source>
</evidence>
<feature type="domain" description="J" evidence="2">
    <location>
        <begin position="18"/>
        <end position="88"/>
    </location>
</feature>
<dbReference type="Pfam" id="PF23302">
    <property type="entry name" value="HTH_DNAJC9"/>
    <property type="match status" value="1"/>
</dbReference>
<name>A0A166AMC3_EXIGL</name>
<dbReference type="InterPro" id="IPR056453">
    <property type="entry name" value="HTH_DNAJC9"/>
</dbReference>
<evidence type="ECO:0000256" key="1">
    <source>
        <dbReference type="SAM" id="MobiDB-lite"/>
    </source>
</evidence>
<dbReference type="SUPFAM" id="SSF46565">
    <property type="entry name" value="Chaperone J-domain"/>
    <property type="match status" value="1"/>
</dbReference>
<feature type="region of interest" description="Disordered" evidence="1">
    <location>
        <begin position="225"/>
        <end position="245"/>
    </location>
</feature>